<dbReference type="RefSeq" id="WP_379984474.1">
    <property type="nucleotide sequence ID" value="NZ_JADIKD010000012.1"/>
</dbReference>
<evidence type="ECO:0000313" key="3">
    <source>
        <dbReference type="EMBL" id="MFK2919487.1"/>
    </source>
</evidence>
<dbReference type="PANTHER" id="PTHR43734">
    <property type="entry name" value="PHYTOENE DESATURASE"/>
    <property type="match status" value="1"/>
</dbReference>
<protein>
    <submittedName>
        <fullName evidence="3">NAD(P)/FAD-dependent oxidoreductase</fullName>
    </submittedName>
</protein>
<dbReference type="PANTHER" id="PTHR43734:SF4">
    <property type="entry name" value="AMINE OXIDASE DOMAIN-CONTAINING PROTEIN"/>
    <property type="match status" value="1"/>
</dbReference>
<dbReference type="InterPro" id="IPR036188">
    <property type="entry name" value="FAD/NAD-bd_sf"/>
</dbReference>
<reference evidence="3 4" key="1">
    <citation type="submission" date="2020-10" db="EMBL/GenBank/DDBJ databases">
        <title>Phylogeny of dyella-like bacteria.</title>
        <authorList>
            <person name="Fu J."/>
        </authorList>
    </citation>
    <scope>NUCLEOTIDE SEQUENCE [LARGE SCALE GENOMIC DNA]</scope>
    <source>
        <strain evidence="3 4">BB4</strain>
    </source>
</reference>
<evidence type="ECO:0000256" key="1">
    <source>
        <dbReference type="ARBA" id="ARBA00006046"/>
    </source>
</evidence>
<dbReference type="Gene3D" id="3.50.50.60">
    <property type="entry name" value="FAD/NAD(P)-binding domain"/>
    <property type="match status" value="2"/>
</dbReference>
<evidence type="ECO:0000313" key="4">
    <source>
        <dbReference type="Proteomes" id="UP001620408"/>
    </source>
</evidence>
<comment type="caution">
    <text evidence="3">The sequence shown here is derived from an EMBL/GenBank/DDBJ whole genome shotgun (WGS) entry which is preliminary data.</text>
</comment>
<dbReference type="Pfam" id="PF01593">
    <property type="entry name" value="Amino_oxidase"/>
    <property type="match status" value="1"/>
</dbReference>
<accession>A0ABW8KCA2</accession>
<dbReference type="SUPFAM" id="SSF51905">
    <property type="entry name" value="FAD/NAD(P)-binding domain"/>
    <property type="match status" value="1"/>
</dbReference>
<proteinExistence type="inferred from homology"/>
<dbReference type="Proteomes" id="UP001620408">
    <property type="component" value="Unassembled WGS sequence"/>
</dbReference>
<dbReference type="EMBL" id="JADIKD010000012">
    <property type="protein sequence ID" value="MFK2919487.1"/>
    <property type="molecule type" value="Genomic_DNA"/>
</dbReference>
<evidence type="ECO:0000259" key="2">
    <source>
        <dbReference type="Pfam" id="PF01593"/>
    </source>
</evidence>
<keyword evidence="4" id="KW-1185">Reference proteome</keyword>
<sequence>MPQPALPVIVIGAGLSGLSAALALARTGRDVELLEAGNTIGGCCSNTQMDGYTFNNGAVYVAVPSLLRRAFDQLELDFDSEVPLLPIEHPHETHLDDGTVVHLSAPDSTRVEGPQASLRTKLLRDGLRDLQRDWQPIYHRLLDEILPFEPSLPRTLAQLWRYLPTLAGRADRLIARYFPDPALQAAVASILLYTGTAPQRLSASQLIGLLALLEEGFHLPRKGMGAITASLHRALQSLGVRVRCGCKVERIDVAHGAVSGVILAGGERIAAREVIATCAGFSVVEHLLPPAAVPRAMQRTARKAPLSHRAIAIQLGGQFELPSKSFIVNHVPDMAEQGEIHRATSGEPRWLSWTSPSEVLSGLAPAGKAVIELYAPVSGIAHADEWTPAMTEHALAGHLAALQRRLPKFQIDTARTLDPQTFAHQRHLHEGALYGVAPGTNPNLYFPHRTALQGLYLAGQTTFPGFGVPSAMFSGLQAAACLLAEGR</sequence>
<comment type="similarity">
    <text evidence="1">Belongs to the carotenoid/retinoid oxidoreductase family.</text>
</comment>
<dbReference type="InterPro" id="IPR002937">
    <property type="entry name" value="Amino_oxidase"/>
</dbReference>
<gene>
    <name evidence="3" type="ORF">ISS97_19650</name>
</gene>
<name>A0ABW8KCA2_9GAMM</name>
<feature type="domain" description="Amine oxidase" evidence="2">
    <location>
        <begin position="15"/>
        <end position="483"/>
    </location>
</feature>
<organism evidence="3 4">
    <name type="scientific">Dyella koreensis</name>
    <dbReference type="NCBI Taxonomy" id="311235"/>
    <lineage>
        <taxon>Bacteria</taxon>
        <taxon>Pseudomonadati</taxon>
        <taxon>Pseudomonadota</taxon>
        <taxon>Gammaproteobacteria</taxon>
        <taxon>Lysobacterales</taxon>
        <taxon>Rhodanobacteraceae</taxon>
        <taxon>Dyella</taxon>
    </lineage>
</organism>